<protein>
    <submittedName>
        <fullName evidence="3">FAD-dependent oxidoreductase</fullName>
    </submittedName>
</protein>
<comment type="caution">
    <text evidence="3">The sequence shown here is derived from an EMBL/GenBank/DDBJ whole genome shotgun (WGS) entry which is preliminary data.</text>
</comment>
<dbReference type="PANTHER" id="PTHR21197:SF0">
    <property type="entry name" value="UDP-GALACTOPYRANOSE MUTASE"/>
    <property type="match status" value="1"/>
</dbReference>
<evidence type="ECO:0000313" key="3">
    <source>
        <dbReference type="EMBL" id="TKJ41498.1"/>
    </source>
</evidence>
<organism evidence="3 4">
    <name type="scientific">candidate division LCP-89 bacterium B3_LCP</name>
    <dbReference type="NCBI Taxonomy" id="2012998"/>
    <lineage>
        <taxon>Bacteria</taxon>
        <taxon>Pseudomonadati</taxon>
        <taxon>Bacteria division LCP-89</taxon>
    </lineage>
</organism>
<keyword evidence="1" id="KW-0472">Membrane</keyword>
<dbReference type="AlphaFoldDB" id="A0A532V2X5"/>
<accession>A0A532V2X5</accession>
<evidence type="ECO:0000259" key="2">
    <source>
        <dbReference type="Pfam" id="PF01593"/>
    </source>
</evidence>
<keyword evidence="1" id="KW-0812">Transmembrane</keyword>
<dbReference type="NCBIfam" id="NF005545">
    <property type="entry name" value="PRK07208.1-1"/>
    <property type="match status" value="1"/>
</dbReference>
<name>A0A532V2X5_UNCL8</name>
<feature type="domain" description="Amine oxidase" evidence="2">
    <location>
        <begin position="36"/>
        <end position="470"/>
    </location>
</feature>
<dbReference type="Gene3D" id="3.50.50.60">
    <property type="entry name" value="FAD/NAD(P)-binding domain"/>
    <property type="match status" value="1"/>
</dbReference>
<sequence>MKSPPRLKGALIFKLEIGNWKNKYMKPVVIIGAGPSGLAAAYELAINSVPVVLIERLGQVGGLSRTIRNNGAHFDVGPHRFFTQNAEIHQLWEDILKENLLSVPRLTRIFYKNKFFYYPLAPMNAFFGVGPVSAAAIVTSYLSTRLSQRISPNEPKNFEEWVVNQFGRKLFETFFKTYTEKVWGIPCTQIGADWAGQRIKGLSLWTAVMNSIFKSKQKNIKTLVDEFVFPRGGAGFFYEGLASVVEDKGGKILLNRYAEGFRHEDSRIKSVILRNESGEREEIEGDAFLVSSPLSDGISGLTPEPPTEVTEAAKGLRYRSHLGVDMQVEGNPFPDNWIYVHSSDVKLARIANYRNFSQEMAGSDSTTPITVEYFCFPGDSVWERKDDELIDLARTELKHMKILQPDQVHSWFIVRNEKAYPVIEIGYESKIQILKSYIARFKNFQPIGRSGMFKYNNMDHAIMTGLLAARNYMGSKFDIWSVNIDAEYHESAEVPQKNHSQ</sequence>
<dbReference type="PANTHER" id="PTHR21197">
    <property type="entry name" value="UDP-GALACTOPYRANOSE MUTASE"/>
    <property type="match status" value="1"/>
</dbReference>
<dbReference type="GO" id="GO:0005829">
    <property type="term" value="C:cytosol"/>
    <property type="evidence" value="ECO:0007669"/>
    <property type="project" value="TreeGrafter"/>
</dbReference>
<dbReference type="Pfam" id="PF01593">
    <property type="entry name" value="Amino_oxidase"/>
    <property type="match status" value="1"/>
</dbReference>
<feature type="transmembrane region" description="Helical" evidence="1">
    <location>
        <begin position="115"/>
        <end position="142"/>
    </location>
</feature>
<dbReference type="Proteomes" id="UP000319619">
    <property type="component" value="Unassembled WGS sequence"/>
</dbReference>
<proteinExistence type="predicted"/>
<dbReference type="InterPro" id="IPR002937">
    <property type="entry name" value="Amino_oxidase"/>
</dbReference>
<dbReference type="InterPro" id="IPR036188">
    <property type="entry name" value="FAD/NAD-bd_sf"/>
</dbReference>
<dbReference type="GO" id="GO:0008767">
    <property type="term" value="F:UDP-galactopyranose mutase activity"/>
    <property type="evidence" value="ECO:0007669"/>
    <property type="project" value="TreeGrafter"/>
</dbReference>
<reference evidence="3 4" key="1">
    <citation type="submission" date="2017-06" db="EMBL/GenBank/DDBJ databases">
        <title>Novel microbial phyla capable of carbon fixation and sulfur reduction in deep-sea sediments.</title>
        <authorList>
            <person name="Huang J."/>
            <person name="Baker B."/>
            <person name="Wang Y."/>
        </authorList>
    </citation>
    <scope>NUCLEOTIDE SEQUENCE [LARGE SCALE GENOMIC DNA]</scope>
    <source>
        <strain evidence="3">B3_LCP</strain>
    </source>
</reference>
<dbReference type="GO" id="GO:0016491">
    <property type="term" value="F:oxidoreductase activity"/>
    <property type="evidence" value="ECO:0007669"/>
    <property type="project" value="InterPro"/>
</dbReference>
<dbReference type="SUPFAM" id="SSF51905">
    <property type="entry name" value="FAD/NAD(P)-binding domain"/>
    <property type="match status" value="1"/>
</dbReference>
<evidence type="ECO:0000256" key="1">
    <source>
        <dbReference type="SAM" id="Phobius"/>
    </source>
</evidence>
<keyword evidence="1" id="KW-1133">Transmembrane helix</keyword>
<dbReference type="EMBL" id="NJBN01000002">
    <property type="protein sequence ID" value="TKJ41498.1"/>
    <property type="molecule type" value="Genomic_DNA"/>
</dbReference>
<dbReference type="GO" id="GO:0050660">
    <property type="term" value="F:flavin adenine dinucleotide binding"/>
    <property type="evidence" value="ECO:0007669"/>
    <property type="project" value="TreeGrafter"/>
</dbReference>
<evidence type="ECO:0000313" key="4">
    <source>
        <dbReference type="Proteomes" id="UP000319619"/>
    </source>
</evidence>
<dbReference type="NCBIfam" id="NF005548">
    <property type="entry name" value="PRK07208.1-4"/>
    <property type="match status" value="1"/>
</dbReference>
<gene>
    <name evidence="3" type="ORF">CEE37_02750</name>
</gene>
<dbReference type="PRINTS" id="PR00419">
    <property type="entry name" value="ADXRDTASE"/>
</dbReference>